<reference evidence="1 2" key="1">
    <citation type="submission" date="2014-09" db="EMBL/GenBank/DDBJ databases">
        <authorList>
            <person name="Martin A.A."/>
        </authorList>
    </citation>
    <scope>NUCLEOTIDE SEQUENCE</scope>
    <source>
        <strain evidence="2">ED321</strain>
        <strain evidence="1">ED321 Heterogonic</strain>
    </source>
</reference>
<reference evidence="3" key="2">
    <citation type="submission" date="2020-12" db="UniProtKB">
        <authorList>
            <consortium name="WormBaseParasite"/>
        </authorList>
    </citation>
    <scope>IDENTIFICATION</scope>
</reference>
<evidence type="ECO:0000313" key="1">
    <source>
        <dbReference type="EMBL" id="CEF70886.1"/>
    </source>
</evidence>
<evidence type="ECO:0000313" key="2">
    <source>
        <dbReference type="Proteomes" id="UP000035682"/>
    </source>
</evidence>
<proteinExistence type="predicted"/>
<dbReference type="GeneID" id="36383266"/>
<name>A0A090LMB9_STRRB</name>
<gene>
    <name evidence="1 3 4" type="ORF">SRAE_X000021600</name>
</gene>
<organism evidence="1">
    <name type="scientific">Strongyloides ratti</name>
    <name type="common">Parasitic roundworm</name>
    <dbReference type="NCBI Taxonomy" id="34506"/>
    <lineage>
        <taxon>Eukaryota</taxon>
        <taxon>Metazoa</taxon>
        <taxon>Ecdysozoa</taxon>
        <taxon>Nematoda</taxon>
        <taxon>Chromadorea</taxon>
        <taxon>Rhabditida</taxon>
        <taxon>Tylenchina</taxon>
        <taxon>Panagrolaimomorpha</taxon>
        <taxon>Strongyloidoidea</taxon>
        <taxon>Strongyloididae</taxon>
        <taxon>Strongyloides</taxon>
    </lineage>
</organism>
<dbReference type="RefSeq" id="XP_024510082.1">
    <property type="nucleotide sequence ID" value="XM_024644533.1"/>
</dbReference>
<accession>A0A090LMB9</accession>
<evidence type="ECO:0000313" key="4">
    <source>
        <dbReference type="WormBase" id="SRAE_X000021600"/>
    </source>
</evidence>
<evidence type="ECO:0000313" key="3">
    <source>
        <dbReference type="WBParaSite" id="SRAE_X000021600.1"/>
    </source>
</evidence>
<dbReference type="EMBL" id="LN609530">
    <property type="protein sequence ID" value="CEF70886.1"/>
    <property type="molecule type" value="Genomic_DNA"/>
</dbReference>
<protein>
    <submittedName>
        <fullName evidence="1 3">Uncharacterized protein</fullName>
    </submittedName>
</protein>
<dbReference type="CTD" id="36383266"/>
<dbReference type="Proteomes" id="UP000035682">
    <property type="component" value="Unplaced"/>
</dbReference>
<dbReference type="AlphaFoldDB" id="A0A090LMB9"/>
<dbReference type="WBParaSite" id="SRAE_X000021600.1">
    <property type="protein sequence ID" value="SRAE_X000021600.1"/>
    <property type="gene ID" value="WBGene00265772"/>
</dbReference>
<dbReference type="WormBase" id="SRAE_X000021600">
    <property type="protein sequence ID" value="SRP09195"/>
    <property type="gene ID" value="WBGene00265772"/>
</dbReference>
<keyword evidence="2" id="KW-1185">Reference proteome</keyword>
<sequence length="77" mass="8909">MTFKFCGLKYIFNNIILFKKDDKKSTNNNEIEAEINQRFAVFSRARSLKLIGPNLIRRGSDIINVEAMICDILPDDK</sequence>